<evidence type="ECO:0000313" key="1">
    <source>
        <dbReference type="EMBL" id="KAL3610688.1"/>
    </source>
</evidence>
<reference evidence="1 2" key="1">
    <citation type="journal article" date="2024" name="Plant Biotechnol. J.">
        <title>Genome and CRISPR/Cas9 system of a widespread forest tree (Populus alba) in the world.</title>
        <authorList>
            <person name="Liu Y.J."/>
            <person name="Jiang P.F."/>
            <person name="Han X.M."/>
            <person name="Li X.Y."/>
            <person name="Wang H.M."/>
            <person name="Wang Y.J."/>
            <person name="Wang X.X."/>
            <person name="Zeng Q.Y."/>
        </authorList>
    </citation>
    <scope>NUCLEOTIDE SEQUENCE [LARGE SCALE GENOMIC DNA]</scope>
    <source>
        <strain evidence="2">cv. PAL-ZL1</strain>
    </source>
</reference>
<dbReference type="EMBL" id="RCHU02000001">
    <property type="protein sequence ID" value="KAL3610688.1"/>
    <property type="molecule type" value="Genomic_DNA"/>
</dbReference>
<comment type="caution">
    <text evidence="1">The sequence shown here is derived from an EMBL/GenBank/DDBJ whole genome shotgun (WGS) entry which is preliminary data.</text>
</comment>
<sequence>MQRRLNPNMKEVVKNEVIKLLDNGIIYPISDSKWVSPTQVVPKKSGVTVITNEKNELIPTRTVTGWRMCIDYRKLNSMTRKDHFPLPFMDQILERVAGHEFYCFLDGYSGYNQIEIALEDQEKTTFTCPFGTFAYRRMPFGLCNAPATFQRCMLSIFSDMVERFLEIFMDDFSVFGDSFDDCLTNLEKVLSRCEEKNLVLNWEKCHFMVTNGIVLGHIVSSKGIEVDKSKIELIANLPTPKSVKDVRSFLGHAGFYRRFIKDFSVISKPLSNLLTKDNIFEWTEHCEEAFVKLKNLLTSAPVIQPPDWSLPFEIMCDASDYAVGAVLGQRKDKKPYVIYYASKTLNSAQMNYTTTEKELLAVVFTCDKFRSYLVGSPVVVFSDHAALKYLLSKKDSKARLVRWILLLQEFDITIKDKKGTENVVADHLSRLTTDLKSDITPIDDYFPDESLFSVSTMPWFANIVNFLVSRQLPAHWSTQDKRKFHGFHFLHHFGFVYILVAVDYVSKWIEAIPSRNNDHKTVIKFLKDNILSRFGIPRAIISDGGTHFCNKPFASLMKKYGITHKVATPYHPQTSGQVELTNREIKQILEKTVNPNRKDWSLRLNDALWAYRTAYKTSLGMSPYRLVYGKPCHLPVEIEHKAYWAIKAFNSNIDDASQLRKLQINELEEIRNDAYDNSRIHKARLKEFHDKKILRKTFNVGQKVLLYNSRLHLFPGKLRSRWSGPFIMKHVYPYGACDIENPKNGNVFKVNGHRLKVYFDNFSVENDSTELSDPVYKD</sequence>
<proteinExistence type="predicted"/>
<organism evidence="1 2">
    <name type="scientific">Populus alba</name>
    <name type="common">White poplar</name>
    <dbReference type="NCBI Taxonomy" id="43335"/>
    <lineage>
        <taxon>Eukaryota</taxon>
        <taxon>Viridiplantae</taxon>
        <taxon>Streptophyta</taxon>
        <taxon>Embryophyta</taxon>
        <taxon>Tracheophyta</taxon>
        <taxon>Spermatophyta</taxon>
        <taxon>Magnoliopsida</taxon>
        <taxon>eudicotyledons</taxon>
        <taxon>Gunneridae</taxon>
        <taxon>Pentapetalae</taxon>
        <taxon>rosids</taxon>
        <taxon>fabids</taxon>
        <taxon>Malpighiales</taxon>
        <taxon>Salicaceae</taxon>
        <taxon>Saliceae</taxon>
        <taxon>Populus</taxon>
    </lineage>
</organism>
<protein>
    <submittedName>
        <fullName evidence="1">Uncharacterized protein</fullName>
    </submittedName>
</protein>
<dbReference type="Proteomes" id="UP000309997">
    <property type="component" value="Unassembled WGS sequence"/>
</dbReference>
<keyword evidence="2" id="KW-1185">Reference proteome</keyword>
<gene>
    <name evidence="1" type="ORF">D5086_001708</name>
</gene>
<accession>A0ACC4CZH7</accession>
<name>A0ACC4CZH7_POPAL</name>
<evidence type="ECO:0000313" key="2">
    <source>
        <dbReference type="Proteomes" id="UP000309997"/>
    </source>
</evidence>